<sequence length="122" mass="13252">MALCHVNNVPQCSRPALDLSAIRGIRDCDVDDFEALINDARRERDRQACRNCVGPPHLHDGGEMSERTTINNPRGRRNRCSAAAAAAAATAVAAASPVPLPIATVQSRDNEWPFSRFSMAHC</sequence>
<feature type="region of interest" description="Disordered" evidence="1">
    <location>
        <begin position="54"/>
        <end position="76"/>
    </location>
</feature>
<proteinExistence type="predicted"/>
<name>A0A195DEE7_9HYME</name>
<evidence type="ECO:0000256" key="1">
    <source>
        <dbReference type="SAM" id="MobiDB-lite"/>
    </source>
</evidence>
<evidence type="ECO:0000313" key="2">
    <source>
        <dbReference type="EMBL" id="KYN10799.1"/>
    </source>
</evidence>
<gene>
    <name evidence="2" type="ORF">ALC57_16999</name>
</gene>
<protein>
    <submittedName>
        <fullName evidence="2">Uncharacterized protein</fullName>
    </submittedName>
</protein>
<accession>A0A195DEE7</accession>
<reference evidence="2 3" key="1">
    <citation type="submission" date="2015-09" db="EMBL/GenBank/DDBJ databases">
        <title>Trachymyrmex cornetzi WGS genome.</title>
        <authorList>
            <person name="Nygaard S."/>
            <person name="Hu H."/>
            <person name="Boomsma J."/>
            <person name="Zhang G."/>
        </authorList>
    </citation>
    <scope>NUCLEOTIDE SEQUENCE [LARGE SCALE GENOMIC DNA]</scope>
    <source>
        <strain evidence="2">Tcor2-1</strain>
        <tissue evidence="2">Whole body</tissue>
    </source>
</reference>
<dbReference type="Proteomes" id="UP000078492">
    <property type="component" value="Unassembled WGS sequence"/>
</dbReference>
<dbReference type="AlphaFoldDB" id="A0A195DEE7"/>
<keyword evidence="3" id="KW-1185">Reference proteome</keyword>
<dbReference type="EMBL" id="KQ980979">
    <property type="protein sequence ID" value="KYN10799.1"/>
    <property type="molecule type" value="Genomic_DNA"/>
</dbReference>
<evidence type="ECO:0000313" key="3">
    <source>
        <dbReference type="Proteomes" id="UP000078492"/>
    </source>
</evidence>
<organism evidence="2 3">
    <name type="scientific">Trachymyrmex cornetzi</name>
    <dbReference type="NCBI Taxonomy" id="471704"/>
    <lineage>
        <taxon>Eukaryota</taxon>
        <taxon>Metazoa</taxon>
        <taxon>Ecdysozoa</taxon>
        <taxon>Arthropoda</taxon>
        <taxon>Hexapoda</taxon>
        <taxon>Insecta</taxon>
        <taxon>Pterygota</taxon>
        <taxon>Neoptera</taxon>
        <taxon>Endopterygota</taxon>
        <taxon>Hymenoptera</taxon>
        <taxon>Apocrita</taxon>
        <taxon>Aculeata</taxon>
        <taxon>Formicoidea</taxon>
        <taxon>Formicidae</taxon>
        <taxon>Myrmicinae</taxon>
        <taxon>Trachymyrmex</taxon>
    </lineage>
</organism>
<feature type="compositionally biased region" description="Basic and acidic residues" evidence="1">
    <location>
        <begin position="57"/>
        <end position="66"/>
    </location>
</feature>